<accession>A0A0G0WLB7</accession>
<comment type="caution">
    <text evidence="2">The sequence shown here is derived from an EMBL/GenBank/DDBJ whole genome shotgun (WGS) entry which is preliminary data.</text>
</comment>
<dbReference type="AlphaFoldDB" id="A0A0G0WLB7"/>
<feature type="transmembrane region" description="Helical" evidence="1">
    <location>
        <begin position="59"/>
        <end position="79"/>
    </location>
</feature>
<keyword evidence="1" id="KW-1133">Transmembrane helix</keyword>
<evidence type="ECO:0000313" key="2">
    <source>
        <dbReference type="EMBL" id="KKS12897.1"/>
    </source>
</evidence>
<dbReference type="Proteomes" id="UP000034753">
    <property type="component" value="Unassembled WGS sequence"/>
</dbReference>
<protein>
    <submittedName>
        <fullName evidence="2">Uncharacterized protein</fullName>
    </submittedName>
</protein>
<organism evidence="2 3">
    <name type="scientific">Candidatus Daviesbacteria bacterium GW2011_GWB1_41_5</name>
    <dbReference type="NCBI Taxonomy" id="1618429"/>
    <lineage>
        <taxon>Bacteria</taxon>
        <taxon>Candidatus Daviesiibacteriota</taxon>
    </lineage>
</organism>
<proteinExistence type="predicted"/>
<sequence>MILQHYNIIWYTFLAVAVFMEDKSNQAIDNIQPVQIQDTPQSVSPQSTQQQSKQDFGKFLMIIMAVLLLGIGGVGIFLLQKQIMSKPILSDLTPNTTSLSRGDVEITKSVQQPQSAESIQPKENYSDWKAYTNEPLGITFKVPPKESYSLATGEITPSKIMLADRADYSGGSRREEFIRMYQLTANDLKVTEKISTLGQPYLLVEGLTGSAHAEGIDYAAVFAKGSYLVIFKGSLDKAELIKNIAETVNFTGTPVNPKDMLSCVQEPSSQAVKTSTGYSLLLKYKQKLDINYLKKATQFTVIPTVLGSKEPLFAEVPYTVSSQDINEPPFVQQLNFSMTKDQVINGIGQDKFNKATQLGFSLFRAYFLKTVNGKFCGDVGNQTGSIDNFK</sequence>
<gene>
    <name evidence="2" type="ORF">UU67_C0038G0014</name>
</gene>
<evidence type="ECO:0000256" key="1">
    <source>
        <dbReference type="SAM" id="Phobius"/>
    </source>
</evidence>
<keyword evidence="1" id="KW-0472">Membrane</keyword>
<keyword evidence="1" id="KW-0812">Transmembrane</keyword>
<dbReference type="EMBL" id="LCBN01000038">
    <property type="protein sequence ID" value="KKS12897.1"/>
    <property type="molecule type" value="Genomic_DNA"/>
</dbReference>
<name>A0A0G0WLB7_9BACT</name>
<reference evidence="2 3" key="1">
    <citation type="journal article" date="2015" name="Nature">
        <title>rRNA introns, odd ribosomes, and small enigmatic genomes across a large radiation of phyla.</title>
        <authorList>
            <person name="Brown C.T."/>
            <person name="Hug L.A."/>
            <person name="Thomas B.C."/>
            <person name="Sharon I."/>
            <person name="Castelle C.J."/>
            <person name="Singh A."/>
            <person name="Wilkins M.J."/>
            <person name="Williams K.H."/>
            <person name="Banfield J.F."/>
        </authorList>
    </citation>
    <scope>NUCLEOTIDE SEQUENCE [LARGE SCALE GENOMIC DNA]</scope>
</reference>
<evidence type="ECO:0000313" key="3">
    <source>
        <dbReference type="Proteomes" id="UP000034753"/>
    </source>
</evidence>